<dbReference type="Pfam" id="PF02388">
    <property type="entry name" value="FemAB"/>
    <property type="match status" value="2"/>
</dbReference>
<dbReference type="HOGENOM" id="CLU_048411_0_0_12"/>
<evidence type="ECO:0000256" key="6">
    <source>
        <dbReference type="ARBA" id="ARBA00023316"/>
    </source>
</evidence>
<evidence type="ECO:0000313" key="7">
    <source>
        <dbReference type="EMBL" id="AEE17719.1"/>
    </source>
</evidence>
<name>F4LLS5_TREBD</name>
<dbReference type="GO" id="GO:0016755">
    <property type="term" value="F:aminoacyltransferase activity"/>
    <property type="evidence" value="ECO:0007669"/>
    <property type="project" value="InterPro"/>
</dbReference>
<dbReference type="InterPro" id="IPR016181">
    <property type="entry name" value="Acyl_CoA_acyltransferase"/>
</dbReference>
<organism evidence="7 8">
    <name type="scientific">Treponema brennaborense (strain DSM 12168 / CIP 105900 / DD5/3)</name>
    <dbReference type="NCBI Taxonomy" id="906968"/>
    <lineage>
        <taxon>Bacteria</taxon>
        <taxon>Pseudomonadati</taxon>
        <taxon>Spirochaetota</taxon>
        <taxon>Spirochaetia</taxon>
        <taxon>Spirochaetales</taxon>
        <taxon>Treponemataceae</taxon>
        <taxon>Treponema</taxon>
    </lineage>
</organism>
<keyword evidence="2" id="KW-0808">Transferase</keyword>
<evidence type="ECO:0000256" key="3">
    <source>
        <dbReference type="ARBA" id="ARBA00022960"/>
    </source>
</evidence>
<keyword evidence="8" id="KW-1185">Reference proteome</keyword>
<dbReference type="GO" id="GO:0009252">
    <property type="term" value="P:peptidoglycan biosynthetic process"/>
    <property type="evidence" value="ECO:0007669"/>
    <property type="project" value="UniProtKB-KW"/>
</dbReference>
<dbReference type="InterPro" id="IPR050644">
    <property type="entry name" value="PG_Glycine_Bridge_Synth"/>
</dbReference>
<dbReference type="PANTHER" id="PTHR36174">
    <property type="entry name" value="LIPID II:GLYCINE GLYCYLTRANSFERASE"/>
    <property type="match status" value="1"/>
</dbReference>
<gene>
    <name evidence="7" type="ordered locus">Trebr_2310</name>
</gene>
<dbReference type="OrthoDB" id="9785911at2"/>
<keyword evidence="5" id="KW-0012">Acyltransferase</keyword>
<comment type="similarity">
    <text evidence="1">Belongs to the FemABX family.</text>
</comment>
<dbReference type="KEGG" id="tbe:Trebr_2310"/>
<evidence type="ECO:0000256" key="1">
    <source>
        <dbReference type="ARBA" id="ARBA00009943"/>
    </source>
</evidence>
<keyword evidence="4" id="KW-0573">Peptidoglycan synthesis</keyword>
<evidence type="ECO:0000256" key="2">
    <source>
        <dbReference type="ARBA" id="ARBA00022679"/>
    </source>
</evidence>
<dbReference type="RefSeq" id="WP_013759420.1">
    <property type="nucleotide sequence ID" value="NC_015500.1"/>
</dbReference>
<dbReference type="eggNOG" id="COG2348">
    <property type="taxonomic scope" value="Bacteria"/>
</dbReference>
<protein>
    <submittedName>
        <fullName evidence="7">Methicillin resistance protein</fullName>
    </submittedName>
</protein>
<evidence type="ECO:0000256" key="5">
    <source>
        <dbReference type="ARBA" id="ARBA00023315"/>
    </source>
</evidence>
<dbReference type="Gene3D" id="3.40.630.30">
    <property type="match status" value="1"/>
</dbReference>
<keyword evidence="6" id="KW-0961">Cell wall biogenesis/degradation</keyword>
<dbReference type="PROSITE" id="PS51191">
    <property type="entry name" value="FEMABX"/>
    <property type="match status" value="1"/>
</dbReference>
<proteinExistence type="inferred from homology"/>
<dbReference type="GO" id="GO:0071555">
    <property type="term" value="P:cell wall organization"/>
    <property type="evidence" value="ECO:0007669"/>
    <property type="project" value="UniProtKB-KW"/>
</dbReference>
<reference evidence="8" key="1">
    <citation type="submission" date="2011-04" db="EMBL/GenBank/DDBJ databases">
        <title>The complete genome of Treponema brennaborense DSM 12168.</title>
        <authorList>
            <person name="Lucas S."/>
            <person name="Han J."/>
            <person name="Lapidus A."/>
            <person name="Bruce D."/>
            <person name="Goodwin L."/>
            <person name="Pitluck S."/>
            <person name="Peters L."/>
            <person name="Kyrpides N."/>
            <person name="Mavromatis K."/>
            <person name="Ivanova N."/>
            <person name="Mikhailova N."/>
            <person name="Pagani I."/>
            <person name="Teshima H."/>
            <person name="Detter J.C."/>
            <person name="Tapia R."/>
            <person name="Han C."/>
            <person name="Land M."/>
            <person name="Hauser L."/>
            <person name="Markowitz V."/>
            <person name="Cheng J.-F."/>
            <person name="Hugenholtz P."/>
            <person name="Woyke T."/>
            <person name="Wu D."/>
            <person name="Gronow S."/>
            <person name="Wellnitz S."/>
            <person name="Brambilla E."/>
            <person name="Klenk H.-P."/>
            <person name="Eisen J.A."/>
        </authorList>
    </citation>
    <scope>NUCLEOTIDE SEQUENCE [LARGE SCALE GENOMIC DNA]</scope>
    <source>
        <strain evidence="8">DSM 12168 / CIP 105900 / DD5/3</strain>
    </source>
</reference>
<sequence length="412" mass="45475">MLVTRISPEDFPVQDNLFQTAFWGGFKTACGQQAVFFLCGFDDAAAPDVGESCGGESCVAASCGGRRFVPLLVLLRNTGAGIPYAYVPKAPAFTVKEDRYGSVLEALAERIRPFLPDGTAFVRFDTAWFSPYAGTAVPRSEIREMRMNFGTNTRNLRKAGSDHFCPDTVLVDLTASPEIMLSRMRQTTRNAIRKSYRMGVLFSRKNADFLPVWHDLYRDTGLRKGFFTEELAYFETLFRQSAKIGRLFFKQTASPHEDCGKGPPYAPLSGSKLMSANPGRMPVSAPVPEPELYLLAAEKDEVLLAGLILAVCGKSAYYLFAGSRADAGPYMASYGLQWEAMLTARRAGCVTYDLLGIPPNNDKNHPMSGLYTFKTGLGGAVVRYCGCWDYPYDEDSYDRFRTAETLMGLPGL</sequence>
<dbReference type="AlphaFoldDB" id="F4LLS5"/>
<evidence type="ECO:0000256" key="4">
    <source>
        <dbReference type="ARBA" id="ARBA00022984"/>
    </source>
</evidence>
<evidence type="ECO:0000313" key="8">
    <source>
        <dbReference type="Proteomes" id="UP000006546"/>
    </source>
</evidence>
<keyword evidence="3" id="KW-0133">Cell shape</keyword>
<dbReference type="SUPFAM" id="SSF55729">
    <property type="entry name" value="Acyl-CoA N-acyltransferases (Nat)"/>
    <property type="match status" value="1"/>
</dbReference>
<dbReference type="GO" id="GO:0008360">
    <property type="term" value="P:regulation of cell shape"/>
    <property type="evidence" value="ECO:0007669"/>
    <property type="project" value="UniProtKB-KW"/>
</dbReference>
<dbReference type="PANTHER" id="PTHR36174:SF1">
    <property type="entry name" value="LIPID II:GLYCINE GLYCYLTRANSFERASE"/>
    <property type="match status" value="1"/>
</dbReference>
<accession>F4LLS5</accession>
<dbReference type="InterPro" id="IPR003447">
    <property type="entry name" value="FEMABX"/>
</dbReference>
<dbReference type="Proteomes" id="UP000006546">
    <property type="component" value="Chromosome"/>
</dbReference>
<dbReference type="EMBL" id="CP002696">
    <property type="protein sequence ID" value="AEE17719.1"/>
    <property type="molecule type" value="Genomic_DNA"/>
</dbReference>